<dbReference type="VEuPathDB" id="MicrosporidiaDB:CWI36_1090p0020"/>
<reference evidence="7 8" key="1">
    <citation type="submission" date="2017-12" db="EMBL/GenBank/DDBJ databases">
        <authorList>
            <person name="Pombert J.-F."/>
            <person name="Haag K.L."/>
            <person name="Ebert D."/>
        </authorList>
    </citation>
    <scope>NUCLEOTIDE SEQUENCE [LARGE SCALE GENOMIC DNA]</scope>
    <source>
        <strain evidence="7">BE-OM-2</strain>
    </source>
</reference>
<gene>
    <name evidence="7" type="ORF">CWI36_1090p0020</name>
    <name evidence="6" type="ORF">CWI36_1291p0020</name>
</gene>
<evidence type="ECO:0000256" key="2">
    <source>
        <dbReference type="ARBA" id="ARBA00010077"/>
    </source>
</evidence>
<evidence type="ECO:0000256" key="5">
    <source>
        <dbReference type="RuleBase" id="RU364132"/>
    </source>
</evidence>
<dbReference type="AlphaFoldDB" id="A0A4Q9L5W7"/>
<keyword evidence="3 5" id="KW-0690">Ribosome biogenesis</keyword>
<evidence type="ECO:0000256" key="1">
    <source>
        <dbReference type="ARBA" id="ARBA00004123"/>
    </source>
</evidence>
<comment type="function">
    <text evidence="5">Involved in ribosomal large subunit assembly.</text>
</comment>
<dbReference type="Pfam" id="PF04939">
    <property type="entry name" value="RRS1"/>
    <property type="match status" value="1"/>
</dbReference>
<proteinExistence type="inferred from homology"/>
<keyword evidence="8" id="KW-1185">Reference proteome</keyword>
<dbReference type="Proteomes" id="UP000291404">
    <property type="component" value="Unassembled WGS sequence"/>
</dbReference>
<dbReference type="GO" id="GO:0042254">
    <property type="term" value="P:ribosome biogenesis"/>
    <property type="evidence" value="ECO:0007669"/>
    <property type="project" value="UniProtKB-KW"/>
</dbReference>
<evidence type="ECO:0000256" key="3">
    <source>
        <dbReference type="ARBA" id="ARBA00022517"/>
    </source>
</evidence>
<dbReference type="VEuPathDB" id="MicrosporidiaDB:CWI39_2170p0020"/>
<protein>
    <recommendedName>
        <fullName evidence="5">Ribosome biogenesis regulatory protein</fullName>
    </recommendedName>
</protein>
<dbReference type="EMBL" id="PITI01001090">
    <property type="protein sequence ID" value="TBU02545.1"/>
    <property type="molecule type" value="Genomic_DNA"/>
</dbReference>
<dbReference type="EMBL" id="PITI01001291">
    <property type="protein sequence ID" value="TBU01654.1"/>
    <property type="molecule type" value="Genomic_DNA"/>
</dbReference>
<evidence type="ECO:0000313" key="8">
    <source>
        <dbReference type="Proteomes" id="UP000291404"/>
    </source>
</evidence>
<dbReference type="InterPro" id="IPR007023">
    <property type="entry name" value="Ribosom_reg"/>
</dbReference>
<dbReference type="GO" id="GO:0005634">
    <property type="term" value="C:nucleus"/>
    <property type="evidence" value="ECO:0007669"/>
    <property type="project" value="UniProtKB-SubCell"/>
</dbReference>
<keyword evidence="4 5" id="KW-0539">Nucleus</keyword>
<name>A0A4Q9L5W7_9MICR</name>
<evidence type="ECO:0000313" key="7">
    <source>
        <dbReference type="EMBL" id="TBU02545.1"/>
    </source>
</evidence>
<comment type="similarity">
    <text evidence="2 5">Belongs to the RRS1 family.</text>
</comment>
<organism evidence="7 8">
    <name type="scientific">Hamiltosporidium magnivora</name>
    <dbReference type="NCBI Taxonomy" id="148818"/>
    <lineage>
        <taxon>Eukaryota</taxon>
        <taxon>Fungi</taxon>
        <taxon>Fungi incertae sedis</taxon>
        <taxon>Microsporidia</taxon>
        <taxon>Dubosqiidae</taxon>
        <taxon>Hamiltosporidium</taxon>
    </lineage>
</organism>
<dbReference type="VEuPathDB" id="MicrosporidiaDB:CWI36_1291p0020"/>
<accession>A0A4Q9L5W7</accession>
<evidence type="ECO:0000313" key="6">
    <source>
        <dbReference type="EMBL" id="TBU01654.1"/>
    </source>
</evidence>
<comment type="subcellular location">
    <subcellularLocation>
        <location evidence="1 5">Nucleus</location>
    </subcellularLocation>
</comment>
<evidence type="ECO:0000256" key="4">
    <source>
        <dbReference type="ARBA" id="ARBA00023242"/>
    </source>
</evidence>
<comment type="caution">
    <text evidence="7">The sequence shown here is derived from an EMBL/GenBank/DDBJ whole genome shotgun (WGS) entry which is preliminary data.</text>
</comment>
<sequence length="129" mass="15367">MYIDLHNLIITDNDKVEEEDINSKVSKLLRTAFNLIKRIPPTGSGKDFLWEHSTKRIIHPRMYPKEEKKRTRWELFAEKKGINRKKSRNKKYDDDLQDYVPKYGKNSKKNLEKSVGIYEIKSTLKKKAK</sequence>